<dbReference type="HOGENOM" id="CLU_714349_0_0_1"/>
<dbReference type="GeneID" id="8237547"/>
<evidence type="ECO:0000313" key="12">
    <source>
        <dbReference type="Proteomes" id="UP000009046"/>
    </source>
</evidence>
<keyword evidence="4 6" id="KW-0808">Transferase</keyword>
<dbReference type="AlphaFoldDB" id="E0VQZ9"/>
<dbReference type="GO" id="GO:0106388">
    <property type="term" value="F:rRNA small subunit aminocarboxypropyltransferase activity"/>
    <property type="evidence" value="ECO:0007669"/>
    <property type="project" value="UniProtKB-EC"/>
</dbReference>
<dbReference type="GO" id="GO:1904047">
    <property type="term" value="F:S-adenosyl-L-methionine binding"/>
    <property type="evidence" value="ECO:0007669"/>
    <property type="project" value="UniProtKB-UniRule"/>
</dbReference>
<evidence type="ECO:0000259" key="8">
    <source>
        <dbReference type="Pfam" id="PF04034"/>
    </source>
</evidence>
<feature type="compositionally biased region" description="Low complexity" evidence="7">
    <location>
        <begin position="270"/>
        <end position="279"/>
    </location>
</feature>
<evidence type="ECO:0000256" key="1">
    <source>
        <dbReference type="ARBA" id="ARBA00022490"/>
    </source>
</evidence>
<evidence type="ECO:0000256" key="5">
    <source>
        <dbReference type="ARBA" id="ARBA00022691"/>
    </source>
</evidence>
<dbReference type="VEuPathDB" id="VectorBase:PHUM390100"/>
<dbReference type="EC" id="2.5.1.157" evidence="6"/>
<feature type="region of interest" description="Disordered" evidence="7">
    <location>
        <begin position="270"/>
        <end position="301"/>
    </location>
</feature>
<dbReference type="PANTHER" id="PTHR20426">
    <property type="entry name" value="RIBOSOME BIOGENESIS PROTEIN TSR3 HOMOLOG"/>
    <property type="match status" value="1"/>
</dbReference>
<dbReference type="InterPro" id="IPR007209">
    <property type="entry name" value="RNaseL-inhib-like_metal-bd_dom"/>
</dbReference>
<comment type="similarity">
    <text evidence="6">Belongs to the TDD superfamily. TSR3 family.</text>
</comment>
<comment type="function">
    <text evidence="6">Aminocarboxypropyltransferase that catalyzes the aminocarboxypropyl transfer on pseudouridine in 18S rRNA. It constitutes the last step in biosynthesis of the hypermodified N1-methyl-N3-(3-amino-3-carboxypropyl) pseudouridine (m1acp3-Psi).</text>
</comment>
<dbReference type="EMBL" id="DS235442">
    <property type="protein sequence ID" value="EEB15805.1"/>
    <property type="molecule type" value="Genomic_DNA"/>
</dbReference>
<dbReference type="GO" id="GO:0030490">
    <property type="term" value="P:maturation of SSU-rRNA"/>
    <property type="evidence" value="ECO:0007669"/>
    <property type="project" value="TreeGrafter"/>
</dbReference>
<dbReference type="InParanoid" id="E0VQZ9"/>
<evidence type="ECO:0000256" key="6">
    <source>
        <dbReference type="HAMAP-Rule" id="MF_03146"/>
    </source>
</evidence>
<feature type="compositionally biased region" description="Polar residues" evidence="7">
    <location>
        <begin position="280"/>
        <end position="290"/>
    </location>
</feature>
<dbReference type="STRING" id="121224.E0VQZ9"/>
<evidence type="ECO:0000256" key="2">
    <source>
        <dbReference type="ARBA" id="ARBA00022517"/>
    </source>
</evidence>
<keyword evidence="1" id="KW-0963">Cytoplasm</keyword>
<gene>
    <name evidence="11" type="primary">8237547</name>
    <name evidence="10" type="ORF">Phum_PHUM390100</name>
</gene>
<dbReference type="Pfam" id="PF04034">
    <property type="entry name" value="Ribo_biogen_C"/>
    <property type="match status" value="1"/>
</dbReference>
<keyword evidence="3 6" id="KW-0698">rRNA processing</keyword>
<dbReference type="eggNOG" id="KOG3154">
    <property type="taxonomic scope" value="Eukaryota"/>
</dbReference>
<dbReference type="GO" id="GO:0000455">
    <property type="term" value="P:enzyme-directed rRNA pseudouridine synthesis"/>
    <property type="evidence" value="ECO:0007669"/>
    <property type="project" value="UniProtKB-UniRule"/>
</dbReference>
<sequence length="387" mass="43937">MNKSKGKKKYKQKHKVYNKRCYNDSDIPPDDFSGSLKIFYQMCFRRFNTLSDFYFLDDDDSINISFPVAMWDLNHCDPKKCTGRKLLRHNLIKTLPLGQKFNGVALTPVGQKCLSKEDRNLIESFGIAVVDCSWAKLSETPFHKMKTPYPRLLPWLVAANPINYGKPCQLSCVEALAAALIITGSFNDEADFFLSKFKWGHSFTELNQELLEKYSDCDTSAEVVKIQNDFLETEFAKRNKNVEDILCSNSEDEGEITSELNENSRVVENESFNSSVNENTDVSVNNTSIQEENKKDAESSDVNIKSPCENITLGLNDSDNKIELSESMQNNESNVSNINKEDDDDFIPVNDFKNLSLSPSKIEKMSPLASFTEVSGLIKIFFFCYSS</sequence>
<dbReference type="CTD" id="8237547"/>
<dbReference type="Pfam" id="PF04068">
    <property type="entry name" value="Fer4_RLI"/>
    <property type="match status" value="1"/>
</dbReference>
<evidence type="ECO:0000259" key="9">
    <source>
        <dbReference type="Pfam" id="PF04068"/>
    </source>
</evidence>
<keyword evidence="12" id="KW-1185">Reference proteome</keyword>
<dbReference type="EnsemblMetazoa" id="PHUM390100-RA">
    <property type="protein sequence ID" value="PHUM390100-PA"/>
    <property type="gene ID" value="PHUM390100"/>
</dbReference>
<feature type="binding site" evidence="6">
    <location>
        <position position="82"/>
    </location>
    <ligand>
        <name>S-adenosyl-L-methionine</name>
        <dbReference type="ChEBI" id="CHEBI:59789"/>
    </ligand>
</feature>
<dbReference type="KEGG" id="phu:Phum_PHUM390100"/>
<dbReference type="RefSeq" id="XP_002428543.1">
    <property type="nucleotide sequence ID" value="XM_002428498.1"/>
</dbReference>
<reference evidence="11" key="3">
    <citation type="submission" date="2020-05" db="UniProtKB">
        <authorList>
            <consortium name="EnsemblMetazoa"/>
        </authorList>
    </citation>
    <scope>IDENTIFICATION</scope>
    <source>
        <strain evidence="11">USDA</strain>
    </source>
</reference>
<dbReference type="Proteomes" id="UP000009046">
    <property type="component" value="Unassembled WGS sequence"/>
</dbReference>
<evidence type="ECO:0000313" key="10">
    <source>
        <dbReference type="EMBL" id="EEB15805.1"/>
    </source>
</evidence>
<dbReference type="InterPro" id="IPR007177">
    <property type="entry name" value="Tsr3_C"/>
</dbReference>
<reference evidence="10" key="2">
    <citation type="submission" date="2007-04" db="EMBL/GenBank/DDBJ databases">
        <title>The genome of the human body louse.</title>
        <authorList>
            <consortium name="The Human Body Louse Genome Consortium"/>
            <person name="Kirkness E."/>
            <person name="Walenz B."/>
            <person name="Hass B."/>
            <person name="Bruggner R."/>
            <person name="Strausberg R."/>
        </authorList>
    </citation>
    <scope>NUCLEOTIDE SEQUENCE</scope>
    <source>
        <strain evidence="10">USDA</strain>
    </source>
</reference>
<protein>
    <recommendedName>
        <fullName evidence="6">18S rRNA aminocarboxypropyltransferase</fullName>
        <ecNumber evidence="6">2.5.1.157</ecNumber>
    </recommendedName>
</protein>
<proteinExistence type="inferred from homology"/>
<comment type="caution">
    <text evidence="6">Lacks conserved residue(s) required for the propagation of feature annotation.</text>
</comment>
<reference evidence="10" key="1">
    <citation type="submission" date="2007-04" db="EMBL/GenBank/DDBJ databases">
        <title>Annotation of Pediculus humanus corporis strain USDA.</title>
        <authorList>
            <person name="Kirkness E."/>
            <person name="Hannick L."/>
            <person name="Hass B."/>
            <person name="Bruggner R."/>
            <person name="Lawson D."/>
            <person name="Bidwell S."/>
            <person name="Joardar V."/>
            <person name="Caler E."/>
            <person name="Walenz B."/>
            <person name="Inman J."/>
            <person name="Schobel S."/>
            <person name="Galinsky K."/>
            <person name="Amedeo P."/>
            <person name="Strausberg R."/>
        </authorList>
    </citation>
    <scope>NUCLEOTIDE SEQUENCE</scope>
    <source>
        <strain evidence="10">USDA</strain>
    </source>
</reference>
<comment type="catalytic activity">
    <reaction evidence="6">
        <text>an N(1)-methylpseudouridine in rRNA + S-adenosyl-L-methionine = N(1)-methyl-N(3)-[(3S)-3-amino-3-carboxypropyl]pseudouridine in rRNA + S-methyl-5'-thioadenosine + H(+)</text>
        <dbReference type="Rhea" id="RHEA:63296"/>
        <dbReference type="Rhea" id="RHEA-COMP:11634"/>
        <dbReference type="Rhea" id="RHEA-COMP:16310"/>
        <dbReference type="ChEBI" id="CHEBI:15378"/>
        <dbReference type="ChEBI" id="CHEBI:17509"/>
        <dbReference type="ChEBI" id="CHEBI:59789"/>
        <dbReference type="ChEBI" id="CHEBI:74890"/>
        <dbReference type="ChEBI" id="CHEBI:146234"/>
        <dbReference type="EC" id="2.5.1.157"/>
    </reaction>
</comment>
<feature type="domain" description="RNase L inhibitor RLI-like possible metal-binding" evidence="9">
    <location>
        <begin position="67"/>
        <end position="100"/>
    </location>
</feature>
<evidence type="ECO:0000256" key="3">
    <source>
        <dbReference type="ARBA" id="ARBA00022552"/>
    </source>
</evidence>
<organism>
    <name type="scientific">Pediculus humanus subsp. corporis</name>
    <name type="common">Body louse</name>
    <dbReference type="NCBI Taxonomy" id="121224"/>
    <lineage>
        <taxon>Eukaryota</taxon>
        <taxon>Metazoa</taxon>
        <taxon>Ecdysozoa</taxon>
        <taxon>Arthropoda</taxon>
        <taxon>Hexapoda</taxon>
        <taxon>Insecta</taxon>
        <taxon>Pterygota</taxon>
        <taxon>Neoptera</taxon>
        <taxon>Paraneoptera</taxon>
        <taxon>Psocodea</taxon>
        <taxon>Troctomorpha</taxon>
        <taxon>Phthiraptera</taxon>
        <taxon>Anoplura</taxon>
        <taxon>Pediculidae</taxon>
        <taxon>Pediculus</taxon>
    </lineage>
</organism>
<evidence type="ECO:0000256" key="7">
    <source>
        <dbReference type="SAM" id="MobiDB-lite"/>
    </source>
</evidence>
<name>E0VQZ9_PEDHC</name>
<evidence type="ECO:0000256" key="4">
    <source>
        <dbReference type="ARBA" id="ARBA00022679"/>
    </source>
</evidence>
<dbReference type="PANTHER" id="PTHR20426:SF0">
    <property type="entry name" value="18S RRNA AMINOCARBOXYPROPYLTRANSFERASE"/>
    <property type="match status" value="1"/>
</dbReference>
<dbReference type="EMBL" id="AAZO01004563">
    <property type="status" value="NOT_ANNOTATED_CDS"/>
    <property type="molecule type" value="Genomic_DNA"/>
</dbReference>
<feature type="domain" description="16S/18S rRNA aminocarboxypropyltransferase Tsr3 C-terminal" evidence="8">
    <location>
        <begin position="104"/>
        <end position="231"/>
    </location>
</feature>
<keyword evidence="2 6" id="KW-0690">Ribosome biogenesis</keyword>
<feature type="binding site" evidence="6">
    <location>
        <position position="130"/>
    </location>
    <ligand>
        <name>S-adenosyl-L-methionine</name>
        <dbReference type="ChEBI" id="CHEBI:59789"/>
    </ligand>
</feature>
<dbReference type="NCBIfam" id="NF002621">
    <property type="entry name" value="PRK02287.1"/>
    <property type="match status" value="1"/>
</dbReference>
<dbReference type="OrthoDB" id="10262062at2759"/>
<dbReference type="HAMAP" id="MF_01116">
    <property type="entry name" value="TSR3"/>
    <property type="match status" value="1"/>
</dbReference>
<feature type="binding site" evidence="6">
    <location>
        <position position="153"/>
    </location>
    <ligand>
        <name>S-adenosyl-L-methionine</name>
        <dbReference type="ChEBI" id="CHEBI:59789"/>
    </ligand>
</feature>
<keyword evidence="5 6" id="KW-0949">S-adenosyl-L-methionine</keyword>
<dbReference type="InterPro" id="IPR022968">
    <property type="entry name" value="Tsr3-like"/>
</dbReference>
<evidence type="ECO:0000313" key="11">
    <source>
        <dbReference type="EnsemblMetazoa" id="PHUM390100-PA"/>
    </source>
</evidence>
<accession>E0VQZ9</accession>